<dbReference type="GO" id="GO:0006624">
    <property type="term" value="P:vacuolar protein processing"/>
    <property type="evidence" value="ECO:0007669"/>
    <property type="project" value="TreeGrafter"/>
</dbReference>
<comment type="caution">
    <text evidence="3">The sequence shown here is derived from an EMBL/GenBank/DDBJ whole genome shotgun (WGS) entry which is preliminary data.</text>
</comment>
<dbReference type="EMBL" id="JABAHT010000132">
    <property type="protein sequence ID" value="KAF4663844.1"/>
    <property type="molecule type" value="Genomic_DNA"/>
</dbReference>
<dbReference type="GO" id="GO:0051603">
    <property type="term" value="P:proteolysis involved in protein catabolic process"/>
    <property type="evidence" value="ECO:0007669"/>
    <property type="project" value="TreeGrafter"/>
</dbReference>
<protein>
    <recommendedName>
        <fullName evidence="5">Legumain</fullName>
    </recommendedName>
</protein>
<comment type="similarity">
    <text evidence="1">Belongs to the peptidase C13 family.</text>
</comment>
<sequence length="562" mass="63984">MRRNDRYRGEVERLRERIACLERRLKRKRPGEMGCGSLQSLDYHARELEYKAKLARLERALAAERSHSSSLKKQLEEARGEAEKLAEQVRKSHRIIESRSREKEVTLKAPSEVELQAHPINKDDIVIDRYLRKSLGVITMRSDSSDPSFADFKPIRLTLMNPLAVLVGLITAALAYGGENSKARHWAVLIAGSRGYDNYRHQAGLCHAYQILKRNGIPEDQIITLSYNDVVNSWRNPYRGKLFNKPTGTAPGVDVYQGCKVDYPGRQASKDNVKRVLTGDAGPFGRKVLNSTDNDYVFIYLVDHGGENHLELPREFIYKRELRSWLETMADKKMYKKLVFYVEACDSGSMFDGLEPIPNQYYVTASRPYENSYATYCGSLNPMSDMVGNRWMGTCLGDLFSVNWMEDEDAQGDGSETLQMQYERVRNKTLSNVTQYGDTTWTGDLTDEFMGNRGGRKLSLLGDRMLGSELAAEDVLRKFFPRHPKPGTGVEATEKERLHEVRKMSSIPSSMVPIHNAYMALVREEGKPSNYEGQLKAAKQLLEAVEARIRRLSGPRKLHNHD</sequence>
<evidence type="ECO:0000313" key="4">
    <source>
        <dbReference type="Proteomes" id="UP000570595"/>
    </source>
</evidence>
<reference evidence="3 4" key="1">
    <citation type="submission" date="2020-04" db="EMBL/GenBank/DDBJ databases">
        <title>Perkinsus olseni comparative genomics.</title>
        <authorList>
            <person name="Bogema D.R."/>
        </authorList>
    </citation>
    <scope>NUCLEOTIDE SEQUENCE [LARGE SCALE GENOMIC DNA]</scope>
    <source>
        <strain evidence="3">ATCC PRA-179</strain>
    </source>
</reference>
<evidence type="ECO:0000256" key="2">
    <source>
        <dbReference type="SAM" id="Coils"/>
    </source>
</evidence>
<dbReference type="FunFam" id="3.40.50.1460:FF:000020">
    <property type="entry name" value="Clan CD, family C13, asparaginyl endopeptidase-like cysteine peptidase"/>
    <property type="match status" value="1"/>
</dbReference>
<dbReference type="Gene3D" id="3.40.50.1460">
    <property type="match status" value="1"/>
</dbReference>
<dbReference type="PRINTS" id="PR00776">
    <property type="entry name" value="HEMOGLOBNASE"/>
</dbReference>
<evidence type="ECO:0000256" key="1">
    <source>
        <dbReference type="ARBA" id="ARBA00009941"/>
    </source>
</evidence>
<gene>
    <name evidence="3" type="ORF">FOZ61_001328</name>
</gene>
<dbReference type="PANTHER" id="PTHR12000:SF42">
    <property type="entry name" value="LEGUMAIN"/>
    <property type="match status" value="1"/>
</dbReference>
<dbReference type="InterPro" id="IPR001096">
    <property type="entry name" value="Peptidase_C13"/>
</dbReference>
<organism evidence="3 4">
    <name type="scientific">Perkinsus olseni</name>
    <name type="common">Perkinsus atlanticus</name>
    <dbReference type="NCBI Taxonomy" id="32597"/>
    <lineage>
        <taxon>Eukaryota</taxon>
        <taxon>Sar</taxon>
        <taxon>Alveolata</taxon>
        <taxon>Perkinsozoa</taxon>
        <taxon>Perkinsea</taxon>
        <taxon>Perkinsida</taxon>
        <taxon>Perkinsidae</taxon>
        <taxon>Perkinsus</taxon>
    </lineage>
</organism>
<evidence type="ECO:0000313" key="3">
    <source>
        <dbReference type="EMBL" id="KAF4663844.1"/>
    </source>
</evidence>
<dbReference type="PANTHER" id="PTHR12000">
    <property type="entry name" value="HEMOGLOBINASE FAMILY MEMBER"/>
    <property type="match status" value="1"/>
</dbReference>
<evidence type="ECO:0008006" key="5">
    <source>
        <dbReference type="Google" id="ProtNLM"/>
    </source>
</evidence>
<proteinExistence type="inferred from homology"/>
<accession>A0A7J6LXA2</accession>
<dbReference type="AlphaFoldDB" id="A0A7J6LXA2"/>
<keyword evidence="2" id="KW-0175">Coiled coil</keyword>
<dbReference type="OrthoDB" id="192611at2759"/>
<dbReference type="GO" id="GO:0004197">
    <property type="term" value="F:cysteine-type endopeptidase activity"/>
    <property type="evidence" value="ECO:0007669"/>
    <property type="project" value="TreeGrafter"/>
</dbReference>
<feature type="coiled-coil region" evidence="2">
    <location>
        <begin position="54"/>
        <end position="95"/>
    </location>
</feature>
<dbReference type="Proteomes" id="UP000570595">
    <property type="component" value="Unassembled WGS sequence"/>
</dbReference>
<dbReference type="GO" id="GO:0005773">
    <property type="term" value="C:vacuole"/>
    <property type="evidence" value="ECO:0007669"/>
    <property type="project" value="GOC"/>
</dbReference>
<name>A0A7J6LXA2_PEROL</name>
<dbReference type="Pfam" id="PF01650">
    <property type="entry name" value="Peptidase_C13"/>
    <property type="match status" value="1"/>
</dbReference>